<accession>A0ABW9ZX88</accession>
<dbReference type="RefSeq" id="WP_161820048.1">
    <property type="nucleotide sequence ID" value="NZ_JAACJS010000015.1"/>
</dbReference>
<keyword evidence="2" id="KW-1185">Reference proteome</keyword>
<dbReference type="Proteomes" id="UP000753802">
    <property type="component" value="Unassembled WGS sequence"/>
</dbReference>
<gene>
    <name evidence="1" type="ORF">GWC95_17775</name>
</gene>
<organism evidence="1 2">
    <name type="scientific">Sediminibacterium roseum</name>
    <dbReference type="NCBI Taxonomy" id="1978412"/>
    <lineage>
        <taxon>Bacteria</taxon>
        <taxon>Pseudomonadati</taxon>
        <taxon>Bacteroidota</taxon>
        <taxon>Chitinophagia</taxon>
        <taxon>Chitinophagales</taxon>
        <taxon>Chitinophagaceae</taxon>
        <taxon>Sediminibacterium</taxon>
    </lineage>
</organism>
<comment type="caution">
    <text evidence="1">The sequence shown here is derived from an EMBL/GenBank/DDBJ whole genome shotgun (WGS) entry which is preliminary data.</text>
</comment>
<evidence type="ECO:0000313" key="1">
    <source>
        <dbReference type="EMBL" id="NCI51779.1"/>
    </source>
</evidence>
<dbReference type="EMBL" id="JAACJS010000015">
    <property type="protein sequence ID" value="NCI51779.1"/>
    <property type="molecule type" value="Genomic_DNA"/>
</dbReference>
<reference evidence="1 2" key="1">
    <citation type="submission" date="2020-01" db="EMBL/GenBank/DDBJ databases">
        <title>Genome analysis.</title>
        <authorList>
            <person name="Wu S."/>
            <person name="Wang G."/>
        </authorList>
    </citation>
    <scope>NUCLEOTIDE SEQUENCE [LARGE SCALE GENOMIC DNA]</scope>
    <source>
        <strain evidence="1 2">SYL130</strain>
    </source>
</reference>
<dbReference type="PROSITE" id="PS51257">
    <property type="entry name" value="PROKAR_LIPOPROTEIN"/>
    <property type="match status" value="1"/>
</dbReference>
<proteinExistence type="predicted"/>
<sequence length="441" mass="48329">MVKNKLYLFLLFVCVTWFACKKVDIQFGDQFLDNGYTQVIKVDSFNAELSTVYIDSFGTSASGVAMIGGYNDPVFGKISTSSYFEFAPPTYVDSFAGTTFDSIALIVQPTGSYIGDSTKPVHIEVNRLAQAIVPSDNSSSILFNTNSFAVMPSLLGSKDAIVRPTANEPVRIRLDDAFGKALLKKYQNNNDGDIQTLDAFLQYFFGIRVSASANSSMIFNCKDSVVMRLYYKKPGLYTEDRVINFTLNNNAHQFNHVEVDRSAAVLKNLASAKEIKSGNINNAAYTLYPAGAMTKIRFPSVRDILKMPSYAKILKATLTVRPLRGSYGSGSYTLPPQLRLCTTTTLNQLGADIYIYTSGGSIETLTGNLQVDQLYGENTSYSYDITNYLRTVVADGTINGNGLLLLPPSGVYTSQFGRVVIGDRNNALGKTELDIVYAAVQ</sequence>
<protein>
    <submittedName>
        <fullName evidence="1">DUF4270 domain-containing protein</fullName>
    </submittedName>
</protein>
<name>A0ABW9ZX88_9BACT</name>
<evidence type="ECO:0000313" key="2">
    <source>
        <dbReference type="Proteomes" id="UP000753802"/>
    </source>
</evidence>
<dbReference type="Pfam" id="PF14092">
    <property type="entry name" value="DUF4270"/>
    <property type="match status" value="1"/>
</dbReference>
<dbReference type="InterPro" id="IPR025366">
    <property type="entry name" value="DUF4270"/>
</dbReference>